<gene>
    <name evidence="1" type="ORF">BH720_023215</name>
</gene>
<name>A0ACD5GPJ3_9CYAN</name>
<dbReference type="Proteomes" id="UP000095472">
    <property type="component" value="Chromosome"/>
</dbReference>
<sequence length="185" mass="21716">MAELVKLASHQILAVREAARQMFVSNRDKIRNSTEAKLAAVRILESKWQDSREFAHQFFNTQFIPEDWTPDVMILVCDSIRDDVRQFGRDLVTRYFEQDYGTEYLLKFSEHPSADMQLFASHYLENYAANNLERLRQLMPYFITVLCQVNRGRVAKDRIFKFLKKNPKKLKPPPKLSLKSSLANL</sequence>
<proteinExistence type="predicted"/>
<protein>
    <submittedName>
        <fullName evidence="1">Uncharacterized protein</fullName>
    </submittedName>
</protein>
<keyword evidence="2" id="KW-1185">Reference proteome</keyword>
<dbReference type="EMBL" id="CP182909">
    <property type="protein sequence ID" value="XPM62564.1"/>
    <property type="molecule type" value="Genomic_DNA"/>
</dbReference>
<evidence type="ECO:0000313" key="1">
    <source>
        <dbReference type="EMBL" id="XPM62564.1"/>
    </source>
</evidence>
<accession>A0ACD5GPJ3</accession>
<organism evidence="1 2">
    <name type="scientific">Desertifilum tharense IPPAS B-1220</name>
    <dbReference type="NCBI Taxonomy" id="1781255"/>
    <lineage>
        <taxon>Bacteria</taxon>
        <taxon>Bacillati</taxon>
        <taxon>Cyanobacteriota</taxon>
        <taxon>Cyanophyceae</taxon>
        <taxon>Desertifilales</taxon>
        <taxon>Desertifilaceae</taxon>
        <taxon>Desertifilum</taxon>
    </lineage>
</organism>
<evidence type="ECO:0000313" key="2">
    <source>
        <dbReference type="Proteomes" id="UP000095472"/>
    </source>
</evidence>
<reference evidence="1 2" key="1">
    <citation type="journal article" date="2016" name="Genome Announc.">
        <title>Draft Genome Sequence of the Thermotolerant Cyanobacterium Desertifilum sp. IPPAS B-1220.</title>
        <authorList>
            <person name="Mironov K.S."/>
            <person name="Sinetova M.A."/>
            <person name="Bolatkhan K."/>
            <person name="Zayadan B.K."/>
            <person name="Ustinova V.V."/>
            <person name="Kupriyanova E.V."/>
            <person name="Skrypnik A.N."/>
            <person name="Gogoleva N.E."/>
            <person name="Gogolev Y.V."/>
            <person name="Los D.A."/>
        </authorList>
    </citation>
    <scope>NUCLEOTIDE SEQUENCE [LARGE SCALE GENOMIC DNA]</scope>
    <source>
        <strain evidence="1 2">IPPAS B-1220</strain>
    </source>
</reference>